<dbReference type="PROSITE" id="PS50883">
    <property type="entry name" value="EAL"/>
    <property type="match status" value="1"/>
</dbReference>
<dbReference type="RefSeq" id="WP_069186246.1">
    <property type="nucleotide sequence ID" value="NZ_FLYE01000002.1"/>
</dbReference>
<sequence>MADIDALKLDKNRFVKLAFCRADLLFEVDSTNTITFVAGATEAIFGKSAEQLAGSPFLELIIDKQRTLTQGMLDGTSEDQRIEDAAITLVGQKNIQLPCVMAGYRTPEFDNNAFLALKIVASPKTDISAVSQEPEILNQEDFSQAAANHLQDHQQKGGQGQVTLVKVKRIKDLFKLIGASDRQSLSSAITDVLKNYSLGKNTAGQISEDSFGYAHTTDVDTDKVNMEIEEAAQKFLPEGEEMETSSLTVDADGAAMSEDQVAKALVHTMQQFCSQDKKVTATRLSDSLDEMMNGTVETVKFIKQTTRDKDFDLVYMPICDMRLGKVHHFEVLSRFKQDDKTPPTFQIITLAENLELIVDLDFAIFEKTIAQMHSILSQGSMLPSVAINVSSISLRNPRFIQEVHNRLEAYPGLTQRLMFELTESAEVHDLEQTNAIIQDFREKGFKFCLDDFGAGAASFDYLNALEVDIVKFDGPVVRRACASKRGHDLLSTMAKMCTTTGIETVAEMVEDKKIANQVYYCGIDYGQGWYFGKPHPDPLSFQELFAGKD</sequence>
<dbReference type="InterPro" id="IPR001633">
    <property type="entry name" value="EAL_dom"/>
</dbReference>
<dbReference type="Pfam" id="PF00563">
    <property type="entry name" value="EAL"/>
    <property type="match status" value="1"/>
</dbReference>
<dbReference type="SUPFAM" id="SSF55785">
    <property type="entry name" value="PYP-like sensor domain (PAS domain)"/>
    <property type="match status" value="1"/>
</dbReference>
<dbReference type="Gene3D" id="3.20.20.450">
    <property type="entry name" value="EAL domain"/>
    <property type="match status" value="1"/>
</dbReference>
<dbReference type="PANTHER" id="PTHR33121">
    <property type="entry name" value="CYCLIC DI-GMP PHOSPHODIESTERASE PDEF"/>
    <property type="match status" value="1"/>
</dbReference>
<dbReference type="AlphaFoldDB" id="A0A1C3RE17"/>
<dbReference type="Proteomes" id="UP000231658">
    <property type="component" value="Unassembled WGS sequence"/>
</dbReference>
<dbReference type="OrthoDB" id="1673646at2"/>
<dbReference type="InterPro" id="IPR050706">
    <property type="entry name" value="Cyclic-di-GMP_PDE-like"/>
</dbReference>
<dbReference type="InterPro" id="IPR035919">
    <property type="entry name" value="EAL_sf"/>
</dbReference>
<dbReference type="CDD" id="cd01948">
    <property type="entry name" value="EAL"/>
    <property type="match status" value="1"/>
</dbReference>
<dbReference type="STRING" id="1867952.MTBPR1_100181"/>
<evidence type="ECO:0000259" key="1">
    <source>
        <dbReference type="PROSITE" id="PS50883"/>
    </source>
</evidence>
<evidence type="ECO:0000313" key="2">
    <source>
        <dbReference type="EMBL" id="SCA55540.1"/>
    </source>
</evidence>
<dbReference type="EMBL" id="FLYE01000002">
    <property type="protein sequence ID" value="SCA55540.1"/>
    <property type="molecule type" value="Genomic_DNA"/>
</dbReference>
<reference evidence="2 3" key="1">
    <citation type="submission" date="2016-07" db="EMBL/GenBank/DDBJ databases">
        <authorList>
            <person name="Lefevre C.T."/>
        </authorList>
    </citation>
    <scope>NUCLEOTIDE SEQUENCE [LARGE SCALE GENOMIC DNA]</scope>
    <source>
        <strain evidence="2">PR1</strain>
    </source>
</reference>
<accession>A0A1C3RE17</accession>
<dbReference type="GO" id="GO:0071111">
    <property type="term" value="F:cyclic-guanylate-specific phosphodiesterase activity"/>
    <property type="evidence" value="ECO:0007669"/>
    <property type="project" value="InterPro"/>
</dbReference>
<keyword evidence="3" id="KW-1185">Reference proteome</keyword>
<feature type="domain" description="EAL" evidence="1">
    <location>
        <begin position="295"/>
        <end position="548"/>
    </location>
</feature>
<evidence type="ECO:0000313" key="3">
    <source>
        <dbReference type="Proteomes" id="UP000231658"/>
    </source>
</evidence>
<dbReference type="SMART" id="SM00052">
    <property type="entry name" value="EAL"/>
    <property type="match status" value="1"/>
</dbReference>
<dbReference type="PANTHER" id="PTHR33121:SF79">
    <property type="entry name" value="CYCLIC DI-GMP PHOSPHODIESTERASE PDED-RELATED"/>
    <property type="match status" value="1"/>
</dbReference>
<gene>
    <name evidence="2" type="ORF">MTBPR1_100181</name>
</gene>
<protein>
    <submittedName>
        <fullName evidence="2">EAL domain</fullName>
    </submittedName>
</protein>
<dbReference type="SUPFAM" id="SSF141868">
    <property type="entry name" value="EAL domain-like"/>
    <property type="match status" value="1"/>
</dbReference>
<proteinExistence type="predicted"/>
<dbReference type="InterPro" id="IPR035965">
    <property type="entry name" value="PAS-like_dom_sf"/>
</dbReference>
<organism evidence="2 3">
    <name type="scientific">Candidatus Terasakiella magnetica</name>
    <dbReference type="NCBI Taxonomy" id="1867952"/>
    <lineage>
        <taxon>Bacteria</taxon>
        <taxon>Pseudomonadati</taxon>
        <taxon>Pseudomonadota</taxon>
        <taxon>Alphaproteobacteria</taxon>
        <taxon>Rhodospirillales</taxon>
        <taxon>Terasakiellaceae</taxon>
        <taxon>Terasakiella</taxon>
    </lineage>
</organism>
<name>A0A1C3RE17_9PROT</name>